<dbReference type="PANTHER" id="PTHR10098">
    <property type="entry name" value="RAPSYN-RELATED"/>
    <property type="match status" value="1"/>
</dbReference>
<gene>
    <name evidence="2" type="ORF">IPO85_10600</name>
</gene>
<dbReference type="EMBL" id="JADKFW010000005">
    <property type="protein sequence ID" value="MBK9717948.1"/>
    <property type="molecule type" value="Genomic_DNA"/>
</dbReference>
<dbReference type="PANTHER" id="PTHR10098:SF108">
    <property type="entry name" value="TETRATRICOPEPTIDE REPEAT PROTEIN 28"/>
    <property type="match status" value="1"/>
</dbReference>
<comment type="caution">
    <text evidence="2">The sequence shown here is derived from an EMBL/GenBank/DDBJ whole genome shotgun (WGS) entry which is preliminary data.</text>
</comment>
<dbReference type="AlphaFoldDB" id="A0A9D7S8Y9"/>
<name>A0A9D7S8Y9_9BACT</name>
<proteinExistence type="predicted"/>
<evidence type="ECO:0000313" key="3">
    <source>
        <dbReference type="Proteomes" id="UP000808349"/>
    </source>
</evidence>
<accession>A0A9D7S8Y9</accession>
<evidence type="ECO:0000259" key="1">
    <source>
        <dbReference type="Pfam" id="PF12770"/>
    </source>
</evidence>
<dbReference type="Pfam" id="PF12770">
    <property type="entry name" value="CHAT"/>
    <property type="match status" value="1"/>
</dbReference>
<organism evidence="2 3">
    <name type="scientific">Candidatus Defluviibacterium haderslevense</name>
    <dbReference type="NCBI Taxonomy" id="2981993"/>
    <lineage>
        <taxon>Bacteria</taxon>
        <taxon>Pseudomonadati</taxon>
        <taxon>Bacteroidota</taxon>
        <taxon>Saprospiria</taxon>
        <taxon>Saprospirales</taxon>
        <taxon>Saprospiraceae</taxon>
        <taxon>Candidatus Defluviibacterium</taxon>
    </lineage>
</organism>
<feature type="domain" description="CHAT" evidence="1">
    <location>
        <begin position="139"/>
        <end position="480"/>
    </location>
</feature>
<sequence length="481" mass="54300">MRCLAQQYSKVIGERDSNYVVDLEMKANVLEKDLAKSMLLFQTKIQQARWQDVQNKLKRNEAAIEFVHYQYSKGGIADSTYYAALIITKDMKNPYFCPLFEKSKLNAFFLIKGDQKVDYVNALYTIPDRGFVHQGDNITTMYELLWKPLEGQLKGINRIYFSPSGLLHRINLNAVPISNEETLADRYQFIELNSTRKLLDDNEIIINNNDAVLYGGINFEKDTTLSKMESTSNDVAMASRSVSEFSFNSIDSTLRGGSWAYLLGTEREVNALEKIMQSAKVSVKLVKGFAATEESIKSIGKNKMPSPRMLHIATHGFFFPDPKVNTVFGSLNNQESNVFKTSDHPMMRSGLIMSGGNAAWNKMNSSNDKEDGILTAYEISQMDLSNTELVVLSACETGLGDIQGNEGVYGLQRAFKIAGAKYLIMSLWQVPDKQTSLLMTTFYKKWLLEKLSIPQAFQGAQKELRDLGFDPYQWAGFVLVE</sequence>
<reference evidence="2 3" key="1">
    <citation type="submission" date="2020-10" db="EMBL/GenBank/DDBJ databases">
        <title>Connecting structure to function with the recovery of over 1000 high-quality activated sludge metagenome-assembled genomes encoding full-length rRNA genes using long-read sequencing.</title>
        <authorList>
            <person name="Singleton C.M."/>
            <person name="Petriglieri F."/>
            <person name="Kristensen J.M."/>
            <person name="Kirkegaard R.H."/>
            <person name="Michaelsen T.Y."/>
            <person name="Andersen M.H."/>
            <person name="Karst S.M."/>
            <person name="Dueholm M.S."/>
            <person name="Nielsen P.H."/>
            <person name="Albertsen M."/>
        </authorList>
    </citation>
    <scope>NUCLEOTIDE SEQUENCE [LARGE SCALE GENOMIC DNA]</scope>
    <source>
        <strain evidence="2">Ribe_18-Q3-R11-54_BAT3C.373</strain>
    </source>
</reference>
<protein>
    <submittedName>
        <fullName evidence="2">CHAT domain-containing protein</fullName>
    </submittedName>
</protein>
<dbReference type="Proteomes" id="UP000808349">
    <property type="component" value="Unassembled WGS sequence"/>
</dbReference>
<dbReference type="InterPro" id="IPR024983">
    <property type="entry name" value="CHAT_dom"/>
</dbReference>
<evidence type="ECO:0000313" key="2">
    <source>
        <dbReference type="EMBL" id="MBK9717948.1"/>
    </source>
</evidence>